<name>A0A9P4X9F5_9HYPO</name>
<evidence type="ECO:0000256" key="1">
    <source>
        <dbReference type="SAM" id="MobiDB-lite"/>
    </source>
</evidence>
<gene>
    <name evidence="2" type="ORF">CFAM422_009683</name>
</gene>
<keyword evidence="3" id="KW-1185">Reference proteome</keyword>
<dbReference type="EMBL" id="QLNT01000018">
    <property type="protein sequence ID" value="KAF3065719.1"/>
    <property type="molecule type" value="Genomic_DNA"/>
</dbReference>
<dbReference type="AlphaFoldDB" id="A0A9P4X9F5"/>
<comment type="caution">
    <text evidence="2">The sequence shown here is derived from an EMBL/GenBank/DDBJ whole genome shotgun (WGS) entry which is preliminary data.</text>
</comment>
<protein>
    <submittedName>
        <fullName evidence="2">Uncharacterized protein</fullName>
    </submittedName>
</protein>
<proteinExistence type="predicted"/>
<dbReference type="Proteomes" id="UP000801864">
    <property type="component" value="Unassembled WGS sequence"/>
</dbReference>
<feature type="compositionally biased region" description="Polar residues" evidence="1">
    <location>
        <begin position="8"/>
        <end position="20"/>
    </location>
</feature>
<organism evidence="2 3">
    <name type="scientific">Trichoderma lentiforme</name>
    <dbReference type="NCBI Taxonomy" id="1567552"/>
    <lineage>
        <taxon>Eukaryota</taxon>
        <taxon>Fungi</taxon>
        <taxon>Dikarya</taxon>
        <taxon>Ascomycota</taxon>
        <taxon>Pezizomycotina</taxon>
        <taxon>Sordariomycetes</taxon>
        <taxon>Hypocreomycetidae</taxon>
        <taxon>Hypocreales</taxon>
        <taxon>Hypocreaceae</taxon>
        <taxon>Trichoderma</taxon>
    </lineage>
</organism>
<accession>A0A9P4X9F5</accession>
<reference evidence="2 3" key="1">
    <citation type="submission" date="2018-06" db="EMBL/GenBank/DDBJ databases">
        <title>Genome analysis of cellulolytic fungus Trichoderma lentiforme CFAM-422.</title>
        <authorList>
            <person name="Steindorff A.S."/>
            <person name="Formighieri E.F."/>
            <person name="Midorikawa G.E.O."/>
            <person name="Tamietti M.S."/>
            <person name="Ramos E.Z."/>
            <person name="Silva A.S."/>
            <person name="Bon E.P.S."/>
            <person name="Mendes T.D."/>
            <person name="Damaso M.C.T."/>
            <person name="Favaro L.C.L."/>
        </authorList>
    </citation>
    <scope>NUCLEOTIDE SEQUENCE [LARGE SCALE GENOMIC DNA]</scope>
    <source>
        <strain evidence="2 3">CFAM-422</strain>
    </source>
</reference>
<evidence type="ECO:0000313" key="3">
    <source>
        <dbReference type="Proteomes" id="UP000801864"/>
    </source>
</evidence>
<feature type="region of interest" description="Disordered" evidence="1">
    <location>
        <begin position="1"/>
        <end position="51"/>
    </location>
</feature>
<evidence type="ECO:0000313" key="2">
    <source>
        <dbReference type="EMBL" id="KAF3065719.1"/>
    </source>
</evidence>
<sequence>MKAVDFSETASTIHRSSSWVGANEPKDIWNFDDSPTDSSPIPETSKEMPTIPWDHSLPDELYNFTPKKATALTQAAAKPNSS</sequence>